<dbReference type="RefSeq" id="WP_187763726.1">
    <property type="nucleotide sequence ID" value="NZ_CP061038.1"/>
</dbReference>
<dbReference type="Proteomes" id="UP000516148">
    <property type="component" value="Chromosome"/>
</dbReference>
<dbReference type="AlphaFoldDB" id="A0A7H0LP42"/>
<gene>
    <name evidence="1" type="ORF">H3Z74_10080</name>
</gene>
<evidence type="ECO:0000313" key="1">
    <source>
        <dbReference type="EMBL" id="QNQ11445.1"/>
    </source>
</evidence>
<dbReference type="Gene3D" id="3.40.1660.10">
    <property type="entry name" value="EreA-like (biosynthetic domain)"/>
    <property type="match status" value="1"/>
</dbReference>
<dbReference type="InterPro" id="IPR007815">
    <property type="entry name" value="Emycin_Estase"/>
</dbReference>
<dbReference type="PANTHER" id="PTHR31299:SF0">
    <property type="entry name" value="ESTERASE, PUTATIVE (AFU_ORTHOLOGUE AFUA_1G05850)-RELATED"/>
    <property type="match status" value="1"/>
</dbReference>
<dbReference type="InterPro" id="IPR052036">
    <property type="entry name" value="Hydrolase/PRTase-associated"/>
</dbReference>
<dbReference type="CDD" id="cd14728">
    <property type="entry name" value="Ere-like"/>
    <property type="match status" value="1"/>
</dbReference>
<dbReference type="Gene3D" id="3.30.1870.10">
    <property type="entry name" value="EreA-like, domain 2"/>
    <property type="match status" value="1"/>
</dbReference>
<dbReference type="Gene3D" id="1.20.1440.30">
    <property type="entry name" value="Biosynthetic Protein domain"/>
    <property type="match status" value="1"/>
</dbReference>
<protein>
    <submittedName>
        <fullName evidence="1">Erythromycin esterase family protein</fullName>
    </submittedName>
</protein>
<dbReference type="EMBL" id="CP061038">
    <property type="protein sequence ID" value="QNQ11445.1"/>
    <property type="molecule type" value="Genomic_DNA"/>
</dbReference>
<dbReference type="GO" id="GO:0046677">
    <property type="term" value="P:response to antibiotic"/>
    <property type="evidence" value="ECO:0007669"/>
    <property type="project" value="InterPro"/>
</dbReference>
<sequence>MLALTALALSVSGAPVDDAAIRAWVRERATPVRTVEIVPDDEDLTPIGKLAENARVFALGEEGHDAREFWKLRNRLFAYLVEKKGYTAIAAETGYGGSIAANDYVLGGDVDPATAARGVFSWTPGAYAENLELLNWMRAYNARRTTKRKIQFYGLEMVGCMRPDGASLLAATSTYLARVAPDHTRDLRHRLSAMGPTFNRAAYPPLSEEARSEMTVAAQDLVSLFERNQKPWISRSSTKEYFENYRLAVAARQFAANLRMVNQGRDIADAETLRWVLEREGADGRVFVFAHNMHITKWRGQPDDPLMLHSSFGELTHDYLGDRLQSVATVFEGGDGRDILGIFRPANRTYRIAPTIEGTANALLAGVGSDRYFLSLKDDGASPAASRWLTTPTQFWNLNTPDQDTLIPSAAFDGIIFIRSLTPHVPLAAKPLQPEAFPCEPGVPER</sequence>
<accession>A0A7H0LP42</accession>
<dbReference type="SUPFAM" id="SSF159501">
    <property type="entry name" value="EreA/ChaN-like"/>
    <property type="match status" value="1"/>
</dbReference>
<proteinExistence type="predicted"/>
<keyword evidence="2" id="KW-1185">Reference proteome</keyword>
<evidence type="ECO:0000313" key="2">
    <source>
        <dbReference type="Proteomes" id="UP000516148"/>
    </source>
</evidence>
<dbReference type="Pfam" id="PF05139">
    <property type="entry name" value="Erythro_esteras"/>
    <property type="match status" value="1"/>
</dbReference>
<name>A0A7H0LP42_9SPHN</name>
<reference evidence="1 2" key="1">
    <citation type="submission" date="2020-09" db="EMBL/GenBank/DDBJ databases">
        <title>Sphingomonas sp., a new species isolated from pork steak.</title>
        <authorList>
            <person name="Heidler von Heilborn D."/>
        </authorList>
    </citation>
    <scope>NUCLEOTIDE SEQUENCE [LARGE SCALE GENOMIC DNA]</scope>
    <source>
        <strain evidence="2">S8-3T</strain>
    </source>
</reference>
<dbReference type="KEGG" id="spap:H3Z74_10080"/>
<dbReference type="PANTHER" id="PTHR31299">
    <property type="entry name" value="ESTERASE, PUTATIVE (AFU_ORTHOLOGUE AFUA_1G05850)-RELATED"/>
    <property type="match status" value="1"/>
</dbReference>
<organism evidence="1 2">
    <name type="scientific">Sphingomonas alpina</name>
    <dbReference type="NCBI Taxonomy" id="653931"/>
    <lineage>
        <taxon>Bacteria</taxon>
        <taxon>Pseudomonadati</taxon>
        <taxon>Pseudomonadota</taxon>
        <taxon>Alphaproteobacteria</taxon>
        <taxon>Sphingomonadales</taxon>
        <taxon>Sphingomonadaceae</taxon>
        <taxon>Sphingomonas</taxon>
    </lineage>
</organism>